<keyword evidence="5 15" id="KW-0645">Protease</keyword>
<dbReference type="GO" id="GO:0006508">
    <property type="term" value="P:proteolysis"/>
    <property type="evidence" value="ECO:0007669"/>
    <property type="project" value="UniProtKB-KW"/>
</dbReference>
<dbReference type="Gene3D" id="1.10.1370.40">
    <property type="match status" value="1"/>
</dbReference>
<proteinExistence type="inferred from homology"/>
<sequence>MLLQKSTLAYEAPDFSQIKSEDFAPALQEAISEQQAAITAIVEDTSPASFANTILALEKSGEALLRVSNLFFALAGADTNEVLQQTEKEILPLLAAQEDSIYLNDKLFERVQALYKVRTTLGLDAESLKLLEHYYDLFLLRGANLSAEGKASLKQLNSQLATLENDFNYHTLQARKEAALILTQEEGLAGLSPEEKQALKQPDGSWKIALTNTTQQPLLSRLDNEETRRLLFEQSWHRATKGAHATEPIVLKIIALRQQKAALLGYQNYAEWSLQKSMAKTAETVRDFFEKWIPPTLERIQQDLEALKTIAQREDIAPHNWDYYSEKLRKSQYDLDENELKPYFELFNVLEKGVFHAATCLYGITFKRRTDLPVYHPDVVVYELFEADGRPLGLYYGDFYTRESKRGGAWMSELVTPSKLFGQKPVIYNVCNYTPPTETLPCLLTYSEVETLFHEFGHALHAFFAEQQYATLAGTAVARDFVEFPSQFNEYWALHEQVLPHYAHHYLTQEVISEELITKIKNSRDFNHGYRFGEVLASAYLDMQWHTLPAEGHITAVAPFEATATERFPKEVPVRYRSLYFSHIFGGGYAAGYYAYQYSEILAQEIYHWFETHGGLTRHNGERLRKLVLSQGNTKEYQEMIKLMVSEE</sequence>
<evidence type="ECO:0000259" key="16">
    <source>
        <dbReference type="Pfam" id="PF01432"/>
    </source>
</evidence>
<keyword evidence="9 15" id="KW-0482">Metalloprotease</keyword>
<organism evidence="17 18">
    <name type="scientific">Capnocytophaga granulosa</name>
    <dbReference type="NCBI Taxonomy" id="45242"/>
    <lineage>
        <taxon>Bacteria</taxon>
        <taxon>Pseudomonadati</taxon>
        <taxon>Bacteroidota</taxon>
        <taxon>Flavobacteriia</taxon>
        <taxon>Flavobacteriales</taxon>
        <taxon>Flavobacteriaceae</taxon>
        <taxon>Capnocytophaga</taxon>
    </lineage>
</organism>
<protein>
    <recommendedName>
        <fullName evidence="13">Dipeptidyl carboxypeptidase</fullName>
        <ecNumber evidence="12">3.4.15.5</ecNumber>
    </recommendedName>
    <alternativeName>
        <fullName evidence="14">Peptidyl-dipeptidase Dcp</fullName>
    </alternativeName>
</protein>
<comment type="cofactor">
    <cofactor evidence="15">
        <name>Zn(2+)</name>
        <dbReference type="ChEBI" id="CHEBI:29105"/>
    </cofactor>
    <text evidence="15">Binds 1 zinc ion.</text>
</comment>
<evidence type="ECO:0000256" key="1">
    <source>
        <dbReference type="ARBA" id="ARBA00004496"/>
    </source>
</evidence>
<dbReference type="RefSeq" id="WP_016419402.1">
    <property type="nucleotide sequence ID" value="NZ_FNND01000001.1"/>
</dbReference>
<evidence type="ECO:0000256" key="13">
    <source>
        <dbReference type="ARBA" id="ARBA00070755"/>
    </source>
</evidence>
<dbReference type="InterPro" id="IPR001567">
    <property type="entry name" value="Pept_M3A_M3B_dom"/>
</dbReference>
<dbReference type="InterPro" id="IPR024079">
    <property type="entry name" value="MetalloPept_cat_dom_sf"/>
</dbReference>
<evidence type="ECO:0000256" key="9">
    <source>
        <dbReference type="ARBA" id="ARBA00023049"/>
    </source>
</evidence>
<dbReference type="EC" id="3.4.15.5" evidence="12"/>
<comment type="similarity">
    <text evidence="2 15">Belongs to the peptidase M3 family.</text>
</comment>
<evidence type="ECO:0000256" key="6">
    <source>
        <dbReference type="ARBA" id="ARBA00022723"/>
    </source>
</evidence>
<accession>A0A1H2Q8T8</accession>
<dbReference type="SUPFAM" id="SSF55486">
    <property type="entry name" value="Metalloproteases ('zincins'), catalytic domain"/>
    <property type="match status" value="1"/>
</dbReference>
<evidence type="ECO:0000256" key="7">
    <source>
        <dbReference type="ARBA" id="ARBA00022801"/>
    </source>
</evidence>
<evidence type="ECO:0000256" key="10">
    <source>
        <dbReference type="ARBA" id="ARBA00052506"/>
    </source>
</evidence>
<dbReference type="PANTHER" id="PTHR43660">
    <property type="entry name" value="DIPEPTIDYL CARBOXYPEPTIDASE"/>
    <property type="match status" value="1"/>
</dbReference>
<dbReference type="Pfam" id="PF01432">
    <property type="entry name" value="Peptidase_M3"/>
    <property type="match status" value="1"/>
</dbReference>
<dbReference type="Gene3D" id="1.10.1370.10">
    <property type="entry name" value="Neurolysin, domain 3"/>
    <property type="match status" value="1"/>
</dbReference>
<dbReference type="FunFam" id="3.40.390.10:FF:000009">
    <property type="entry name" value="Oligopeptidase A"/>
    <property type="match status" value="1"/>
</dbReference>
<gene>
    <name evidence="17" type="ORF">SAMN05444420_10180</name>
</gene>
<dbReference type="CDD" id="cd06456">
    <property type="entry name" value="M3A_DCP"/>
    <property type="match status" value="1"/>
</dbReference>
<feature type="domain" description="Peptidase M3A/M3B catalytic" evidence="16">
    <location>
        <begin position="220"/>
        <end position="644"/>
    </location>
</feature>
<dbReference type="GO" id="GO:0004180">
    <property type="term" value="F:carboxypeptidase activity"/>
    <property type="evidence" value="ECO:0007669"/>
    <property type="project" value="UniProtKB-KW"/>
</dbReference>
<evidence type="ECO:0000256" key="5">
    <source>
        <dbReference type="ARBA" id="ARBA00022670"/>
    </source>
</evidence>
<dbReference type="AlphaFoldDB" id="A0A1H2Q8T8"/>
<keyword evidence="3" id="KW-0963">Cytoplasm</keyword>
<evidence type="ECO:0000256" key="11">
    <source>
        <dbReference type="ARBA" id="ARBA00054529"/>
    </source>
</evidence>
<keyword evidence="8 15" id="KW-0862">Zinc</keyword>
<dbReference type="GO" id="GO:0004222">
    <property type="term" value="F:metalloendopeptidase activity"/>
    <property type="evidence" value="ECO:0007669"/>
    <property type="project" value="InterPro"/>
</dbReference>
<evidence type="ECO:0000256" key="15">
    <source>
        <dbReference type="RuleBase" id="RU003435"/>
    </source>
</evidence>
<dbReference type="GO" id="GO:0046872">
    <property type="term" value="F:metal ion binding"/>
    <property type="evidence" value="ECO:0007669"/>
    <property type="project" value="UniProtKB-UniRule"/>
</dbReference>
<comment type="catalytic activity">
    <reaction evidence="10">
        <text>Hydrolysis of unblocked, C-terminal dipeptides from oligopeptides, with broad specificity. Does not hydrolyze bonds in which P1' is Pro, or both P1 and P1' are Gly.</text>
        <dbReference type="EC" id="3.4.15.5"/>
    </reaction>
</comment>
<dbReference type="OrthoDB" id="9773538at2"/>
<evidence type="ECO:0000256" key="8">
    <source>
        <dbReference type="ARBA" id="ARBA00022833"/>
    </source>
</evidence>
<evidence type="ECO:0000256" key="4">
    <source>
        <dbReference type="ARBA" id="ARBA00022645"/>
    </source>
</evidence>
<dbReference type="InterPro" id="IPR024077">
    <property type="entry name" value="Neurolysin/TOP_dom2"/>
</dbReference>
<comment type="function">
    <text evidence="11">Removes dipeptides from the C-termini of N-blocked tripeptides, tetrapeptides and larger peptides.</text>
</comment>
<keyword evidence="6 15" id="KW-0479">Metal-binding</keyword>
<keyword evidence="4" id="KW-0121">Carboxypeptidase</keyword>
<dbReference type="GO" id="GO:0008241">
    <property type="term" value="F:peptidyl-dipeptidase activity"/>
    <property type="evidence" value="ECO:0007669"/>
    <property type="project" value="UniProtKB-EC"/>
</dbReference>
<keyword evidence="7 15" id="KW-0378">Hydrolase</keyword>
<dbReference type="PANTHER" id="PTHR43660:SF1">
    <property type="entry name" value="DIPEPTIDYL CARBOXYPEPTIDASE"/>
    <property type="match status" value="1"/>
</dbReference>
<dbReference type="GeneID" id="85018044"/>
<evidence type="ECO:0000256" key="3">
    <source>
        <dbReference type="ARBA" id="ARBA00022490"/>
    </source>
</evidence>
<dbReference type="GO" id="GO:0005829">
    <property type="term" value="C:cytosol"/>
    <property type="evidence" value="ECO:0007669"/>
    <property type="project" value="TreeGrafter"/>
</dbReference>
<dbReference type="Proteomes" id="UP000182771">
    <property type="component" value="Unassembled WGS sequence"/>
</dbReference>
<comment type="caution">
    <text evidence="17">The sequence shown here is derived from an EMBL/GenBank/DDBJ whole genome shotgun (WGS) entry which is preliminary data.</text>
</comment>
<keyword evidence="18" id="KW-1185">Reference proteome</keyword>
<evidence type="ECO:0000256" key="14">
    <source>
        <dbReference type="ARBA" id="ARBA00075608"/>
    </source>
</evidence>
<dbReference type="InterPro" id="IPR034005">
    <property type="entry name" value="M3A_DCP"/>
</dbReference>
<dbReference type="Gene3D" id="3.40.390.10">
    <property type="entry name" value="Collagenase (Catalytic Domain)"/>
    <property type="match status" value="1"/>
</dbReference>
<dbReference type="EMBL" id="FNND01000001">
    <property type="protein sequence ID" value="SDW03505.1"/>
    <property type="molecule type" value="Genomic_DNA"/>
</dbReference>
<reference evidence="17 18" key="1">
    <citation type="submission" date="2016-10" db="EMBL/GenBank/DDBJ databases">
        <authorList>
            <person name="Varghese N."/>
            <person name="Submissions S."/>
        </authorList>
    </citation>
    <scope>NUCLEOTIDE SEQUENCE [LARGE SCALE GENOMIC DNA]</scope>
    <source>
        <strain evidence="17 18">DSM 11449</strain>
    </source>
</reference>
<evidence type="ECO:0000313" key="18">
    <source>
        <dbReference type="Proteomes" id="UP000182771"/>
    </source>
</evidence>
<dbReference type="FunFam" id="1.10.1370.40:FF:000001">
    <property type="entry name" value="Dipeptidyl carboxypeptidase II"/>
    <property type="match status" value="1"/>
</dbReference>
<name>A0A1H2Q8T8_9FLAO</name>
<dbReference type="InterPro" id="IPR045090">
    <property type="entry name" value="Pept_M3A_M3B"/>
</dbReference>
<evidence type="ECO:0000256" key="2">
    <source>
        <dbReference type="ARBA" id="ARBA00006040"/>
    </source>
</evidence>
<evidence type="ECO:0000256" key="12">
    <source>
        <dbReference type="ARBA" id="ARBA00066668"/>
    </source>
</evidence>
<evidence type="ECO:0000313" key="17">
    <source>
        <dbReference type="EMBL" id="SDW03505.1"/>
    </source>
</evidence>
<comment type="subcellular location">
    <subcellularLocation>
        <location evidence="1">Cytoplasm</location>
    </subcellularLocation>
</comment>